<evidence type="ECO:0000313" key="6">
    <source>
        <dbReference type="WBParaSite" id="TCNE_0001233601-mRNA-1"/>
    </source>
</evidence>
<dbReference type="PROSITE" id="PS50010">
    <property type="entry name" value="DH_2"/>
    <property type="match status" value="1"/>
</dbReference>
<evidence type="ECO:0000259" key="2">
    <source>
        <dbReference type="PROSITE" id="PS50003"/>
    </source>
</evidence>
<dbReference type="Proteomes" id="UP000050794">
    <property type="component" value="Unassembled WGS sequence"/>
</dbReference>
<dbReference type="Pfam" id="PF00621">
    <property type="entry name" value="RhoGEF"/>
    <property type="match status" value="1"/>
</dbReference>
<organism evidence="5 6">
    <name type="scientific">Toxocara canis</name>
    <name type="common">Canine roundworm</name>
    <dbReference type="NCBI Taxonomy" id="6265"/>
    <lineage>
        <taxon>Eukaryota</taxon>
        <taxon>Metazoa</taxon>
        <taxon>Ecdysozoa</taxon>
        <taxon>Nematoda</taxon>
        <taxon>Chromadorea</taxon>
        <taxon>Rhabditida</taxon>
        <taxon>Spirurina</taxon>
        <taxon>Ascaridomorpha</taxon>
        <taxon>Ascaridoidea</taxon>
        <taxon>Toxocaridae</taxon>
        <taxon>Toxocara</taxon>
    </lineage>
</organism>
<reference evidence="6" key="1">
    <citation type="submission" date="2016-06" db="UniProtKB">
        <authorList>
            <consortium name="WormBaseParasite"/>
        </authorList>
    </citation>
    <scope>IDENTIFICATION</scope>
</reference>
<keyword evidence="5" id="KW-1185">Reference proteome</keyword>
<sequence>MASVEMLPLQGSISTDGMLKRCADSRYLLYLVIDSREGTVDSFHACTRALHSFASRLEGTIERILWVGVPYTINVDAIIANDLTVSRIQSTFCDLRSVTDHVDVRCISANLGGLIEPEVAEQFFRMRLCLEDLLRRTHRMAKLYMGMHEDLKRLDVPRGIANLTIESVNERMGEEAVKRAVVAFEELSAVMKKTESTVNRRFRSFQSAIEAVEFVRYLSKESSEMESRLKGMEKMKDLKTFNVNRLSAQVKRAEELSLCENSKMNEVSERLSEVDRLLEECCWFDDTDRGAVEGAVARMREKIVSGRQRVELVVDVLKKALEARKLIDQLYDWALLHAKKQCEESAQATLIKLFPSAAVSRLRQYIDVCSDPPVRHEIETLVHDCENAMRGLTVTGDAKTTKKTELKCADQERAEVHDGGATDSAQEESPSLELVHSPEPEQNYELRASESIDSEVTLVAGASESTLIAEAEFDSTNDLENSSAQMDHLSESMLEKSGKMPQPHEHLIVGVCYEDGAKSNTRTKKISNELEDDVKEAKVATGDSEVIREMAASDSCLGAEMDSSVPGSSLAKSRSDLSDSISDTPMEIFSDIEETLMASCSRVVNADVLPPPRHRSVSPAPTQYEIPISKASTSQVEPVKVSKRSKEMCELDEIIRWRRNSWCSTINTDDSCQLEEHAIGAAPVTLNLTDKVITTMSSNTLHKRLDQRRSVSSVALRLPNPFLINGAVRPGSARFVSAKSRPMLSRNSTIDLFDQESVLNAFQFLDDDYSVSGENVGNVPSAALSTLDFSMRSEQIDVIREWLNPAKTSDPNNRIECTVVRDLLDSEIEYVRTLRLIVQDFVPELARVDIPAALRGKKFRMFGNIERLFQFHAHSFLPQLISRLRFRPADEPLSLTVGRLFVDHASLFNLYSLYAKNKPKSDELMRECGNDFFHSIQVRGILLIFMVSPVSSMFEGGMELAPLLVRPIERISKYTLALQQLHNAAPPNKLFGAVCLCSQEVVLVLERAVSTVSRQIRHGSDLLAMEHITGCDLNLREQGALMRNDTMLVTEKKGIHTKKRLRSVFLFENCVVLTKPKLCRASKRSGIYDELRYKGSIQMTDCGLTEMVKDSKVKFELWFRKQTNSFTYVLEAQSPSVRDAWVADIRNILWKQAIRSREESLREKANMGMEPCASYIHLAINSPSEEAERQLQMGIGSLRERTTSEIARRPRSLISLTASSCSSSNNTRIPNIGCTGCEIGDLCRVEESDETDALIDESLLGVHMQDSTCSLPRFRAPPPPSTTYPTSQ</sequence>
<feature type="compositionally biased region" description="Basic and acidic residues" evidence="1">
    <location>
        <begin position="409"/>
        <end position="420"/>
    </location>
</feature>
<accession>A0A183UV16</accession>
<dbReference type="InterPro" id="IPR001849">
    <property type="entry name" value="PH_domain"/>
</dbReference>
<dbReference type="SUPFAM" id="SSF48065">
    <property type="entry name" value="DBL homology domain (DH-domain)"/>
    <property type="match status" value="1"/>
</dbReference>
<dbReference type="GO" id="GO:0005085">
    <property type="term" value="F:guanyl-nucleotide exchange factor activity"/>
    <property type="evidence" value="ECO:0007669"/>
    <property type="project" value="InterPro"/>
</dbReference>
<evidence type="ECO:0000313" key="4">
    <source>
        <dbReference type="EMBL" id="VDM43657.1"/>
    </source>
</evidence>
<dbReference type="PANTHER" id="PTHR45845:SF3">
    <property type="entry name" value="PURATROPHIN-1-LIKE, ISOFORM A"/>
    <property type="match status" value="1"/>
</dbReference>
<evidence type="ECO:0000313" key="5">
    <source>
        <dbReference type="Proteomes" id="UP000050794"/>
    </source>
</evidence>
<feature type="compositionally biased region" description="Polar residues" evidence="1">
    <location>
        <begin position="565"/>
        <end position="579"/>
    </location>
</feature>
<dbReference type="Gene3D" id="1.20.900.10">
    <property type="entry name" value="Dbl homology (DH) domain"/>
    <property type="match status" value="1"/>
</dbReference>
<proteinExistence type="predicted"/>
<dbReference type="SMART" id="SM00233">
    <property type="entry name" value="PH"/>
    <property type="match status" value="1"/>
</dbReference>
<feature type="region of interest" description="Disordered" evidence="1">
    <location>
        <begin position="409"/>
        <end position="437"/>
    </location>
</feature>
<protein>
    <submittedName>
        <fullName evidence="6">Puratrophin-1</fullName>
    </submittedName>
</protein>
<name>A0A183UV16_TOXCA</name>
<dbReference type="PROSITE" id="PS50003">
    <property type="entry name" value="PH_DOMAIN"/>
    <property type="match status" value="1"/>
</dbReference>
<feature type="domain" description="DH" evidence="3">
    <location>
        <begin position="819"/>
        <end position="1022"/>
    </location>
</feature>
<dbReference type="PANTHER" id="PTHR45845">
    <property type="entry name" value="RHO GUANINE NUCLEOTIDE EXCHANGE FACTOR-RELATED"/>
    <property type="match status" value="1"/>
</dbReference>
<dbReference type="WBParaSite" id="TCNE_0001233601-mRNA-1">
    <property type="protein sequence ID" value="TCNE_0001233601-mRNA-1"/>
    <property type="gene ID" value="TCNE_0001233601"/>
</dbReference>
<evidence type="ECO:0000259" key="3">
    <source>
        <dbReference type="PROSITE" id="PS50010"/>
    </source>
</evidence>
<dbReference type="InterPro" id="IPR052231">
    <property type="entry name" value="Rho_GEF_signaling-related"/>
</dbReference>
<feature type="domain" description="PH" evidence="2">
    <location>
        <begin position="1034"/>
        <end position="1150"/>
    </location>
</feature>
<evidence type="ECO:0000256" key="1">
    <source>
        <dbReference type="SAM" id="MobiDB-lite"/>
    </source>
</evidence>
<dbReference type="InterPro" id="IPR055251">
    <property type="entry name" value="SOS1_NGEF_PH"/>
</dbReference>
<dbReference type="SUPFAM" id="SSF50729">
    <property type="entry name" value="PH domain-like"/>
    <property type="match status" value="1"/>
</dbReference>
<dbReference type="InterPro" id="IPR035899">
    <property type="entry name" value="DBL_dom_sf"/>
</dbReference>
<reference evidence="4 5" key="2">
    <citation type="submission" date="2018-11" db="EMBL/GenBank/DDBJ databases">
        <authorList>
            <consortium name="Pathogen Informatics"/>
        </authorList>
    </citation>
    <scope>NUCLEOTIDE SEQUENCE [LARGE SCALE GENOMIC DNA]</scope>
</reference>
<feature type="region of interest" description="Disordered" evidence="1">
    <location>
        <begin position="558"/>
        <end position="579"/>
    </location>
</feature>
<dbReference type="Pfam" id="PF22697">
    <property type="entry name" value="SOS1_NGEF_PH"/>
    <property type="match status" value="1"/>
</dbReference>
<gene>
    <name evidence="4" type="ORF">TCNE_LOCUS12336</name>
</gene>
<dbReference type="Gene3D" id="2.30.29.30">
    <property type="entry name" value="Pleckstrin-homology domain (PH domain)/Phosphotyrosine-binding domain (PTB)"/>
    <property type="match status" value="1"/>
</dbReference>
<dbReference type="EMBL" id="UYWY01021214">
    <property type="protein sequence ID" value="VDM43657.1"/>
    <property type="molecule type" value="Genomic_DNA"/>
</dbReference>
<dbReference type="InterPro" id="IPR000219">
    <property type="entry name" value="DH_dom"/>
</dbReference>
<dbReference type="SMART" id="SM00325">
    <property type="entry name" value="RhoGEF"/>
    <property type="match status" value="1"/>
</dbReference>
<dbReference type="InterPro" id="IPR011993">
    <property type="entry name" value="PH-like_dom_sf"/>
</dbReference>